<sequence>MPRKRKFEEIITDIALTTRSSTRRTSKINRNEPQTTFSEQPMEEEKRLARYKAACPQNIRQRVERVMTQRFFMVERNRHESELREEFKVLGSTALLSPELAYIFAHAPAAPNSVSNPRIQAAYSKAVGRSTTEDETQSVEKKRKIEEDDSCPVCYEEMHGINEKLLVFCQVCGNALHKECFQQCKPYSFAF</sequence>
<dbReference type="Proteomes" id="UP001050691">
    <property type="component" value="Unassembled WGS sequence"/>
</dbReference>
<keyword evidence="3" id="KW-1185">Reference proteome</keyword>
<dbReference type="SUPFAM" id="SSF57850">
    <property type="entry name" value="RING/U-box"/>
    <property type="match status" value="1"/>
</dbReference>
<accession>A0AAV5ABM8</accession>
<evidence type="ECO:0000313" key="2">
    <source>
        <dbReference type="EMBL" id="GJJ12046.1"/>
    </source>
</evidence>
<evidence type="ECO:0008006" key="4">
    <source>
        <dbReference type="Google" id="ProtNLM"/>
    </source>
</evidence>
<protein>
    <recommendedName>
        <fullName evidence="4">Phorbol-ester/DAG-type domain-containing protein</fullName>
    </recommendedName>
</protein>
<name>A0AAV5ABM8_9AGAM</name>
<dbReference type="InterPro" id="IPR013083">
    <property type="entry name" value="Znf_RING/FYVE/PHD"/>
</dbReference>
<dbReference type="AlphaFoldDB" id="A0AAV5ABM8"/>
<dbReference type="PANTHER" id="PTHR21540:SF0">
    <property type="entry name" value="PHD FAMILY PROTEIN"/>
    <property type="match status" value="1"/>
</dbReference>
<proteinExistence type="predicted"/>
<dbReference type="InterPro" id="IPR039903">
    <property type="entry name" value="Zswim2"/>
</dbReference>
<dbReference type="GO" id="GO:0061630">
    <property type="term" value="F:ubiquitin protein ligase activity"/>
    <property type="evidence" value="ECO:0007669"/>
    <property type="project" value="InterPro"/>
</dbReference>
<dbReference type="PANTHER" id="PTHR21540">
    <property type="entry name" value="RING FINGER AND SWIM DOMAIN-CONTAINING PROTEIN 2"/>
    <property type="match status" value="1"/>
</dbReference>
<dbReference type="EMBL" id="BPWL01000007">
    <property type="protein sequence ID" value="GJJ12046.1"/>
    <property type="molecule type" value="Genomic_DNA"/>
</dbReference>
<comment type="caution">
    <text evidence="2">The sequence shown here is derived from an EMBL/GenBank/DDBJ whole genome shotgun (WGS) entry which is preliminary data.</text>
</comment>
<gene>
    <name evidence="2" type="ORF">Clacol_006287</name>
</gene>
<organism evidence="2 3">
    <name type="scientific">Clathrus columnatus</name>
    <dbReference type="NCBI Taxonomy" id="1419009"/>
    <lineage>
        <taxon>Eukaryota</taxon>
        <taxon>Fungi</taxon>
        <taxon>Dikarya</taxon>
        <taxon>Basidiomycota</taxon>
        <taxon>Agaricomycotina</taxon>
        <taxon>Agaricomycetes</taxon>
        <taxon>Phallomycetidae</taxon>
        <taxon>Phallales</taxon>
        <taxon>Clathraceae</taxon>
        <taxon>Clathrus</taxon>
    </lineage>
</organism>
<evidence type="ECO:0000256" key="1">
    <source>
        <dbReference type="SAM" id="MobiDB-lite"/>
    </source>
</evidence>
<dbReference type="Gene3D" id="3.30.40.10">
    <property type="entry name" value="Zinc/RING finger domain, C3HC4 (zinc finger)"/>
    <property type="match status" value="1"/>
</dbReference>
<reference evidence="2" key="1">
    <citation type="submission" date="2021-10" db="EMBL/GenBank/DDBJ databases">
        <title>De novo Genome Assembly of Clathrus columnatus (Basidiomycota, Fungi) Using Illumina and Nanopore Sequence Data.</title>
        <authorList>
            <person name="Ogiso-Tanaka E."/>
            <person name="Itagaki H."/>
            <person name="Hosoya T."/>
            <person name="Hosaka K."/>
        </authorList>
    </citation>
    <scope>NUCLEOTIDE SEQUENCE</scope>
    <source>
        <strain evidence="2">MO-923</strain>
    </source>
</reference>
<feature type="region of interest" description="Disordered" evidence="1">
    <location>
        <begin position="21"/>
        <end position="41"/>
    </location>
</feature>
<evidence type="ECO:0000313" key="3">
    <source>
        <dbReference type="Proteomes" id="UP001050691"/>
    </source>
</evidence>